<name>A0AA36EGZ6_LACSI</name>
<dbReference type="AlphaFoldDB" id="A0AA36EGZ6"/>
<dbReference type="EMBL" id="OX465083">
    <property type="protein sequence ID" value="CAI9293110.1"/>
    <property type="molecule type" value="Genomic_DNA"/>
</dbReference>
<dbReference type="SMART" id="SM00256">
    <property type="entry name" value="FBOX"/>
    <property type="match status" value="1"/>
</dbReference>
<dbReference type="Gene3D" id="2.130.10.10">
    <property type="entry name" value="YVTN repeat-like/Quinoprotein amine dehydrogenase"/>
    <property type="match status" value="1"/>
</dbReference>
<dbReference type="PANTHER" id="PTHR44436">
    <property type="entry name" value="F-BOX/WD REPEAT-CONTAINING PROTEIN 2"/>
    <property type="match status" value="1"/>
</dbReference>
<dbReference type="InterPro" id="IPR036322">
    <property type="entry name" value="WD40_repeat_dom_sf"/>
</dbReference>
<dbReference type="SMART" id="SM00320">
    <property type="entry name" value="WD40"/>
    <property type="match status" value="6"/>
</dbReference>
<reference evidence="4" key="1">
    <citation type="submission" date="2023-04" db="EMBL/GenBank/DDBJ databases">
        <authorList>
            <person name="Vijverberg K."/>
            <person name="Xiong W."/>
            <person name="Schranz E."/>
        </authorList>
    </citation>
    <scope>NUCLEOTIDE SEQUENCE</scope>
</reference>
<gene>
    <name evidence="4" type="ORF">LSALG_LOCUS32143</name>
</gene>
<evidence type="ECO:0000313" key="4">
    <source>
        <dbReference type="EMBL" id="CAI9293110.1"/>
    </source>
</evidence>
<evidence type="ECO:0000256" key="1">
    <source>
        <dbReference type="ARBA" id="ARBA00022574"/>
    </source>
</evidence>
<dbReference type="PROSITE" id="PS50181">
    <property type="entry name" value="FBOX"/>
    <property type="match status" value="1"/>
</dbReference>
<sequence>MDLGTSTAGPPPSNKRRNVFSPTKIQSLSDDIISAVFSFLDLVHLIRCTAVCKSWRQVIDKSNLLQTLCYKQRGIFGGDFDISTPSEGIWRRLQALAISQHQSSLRAGSIDIYQWRGHSNGIDKCKMKVGLLLTGGSGKVMRLWSVERYKCLAEYDLPHTGSLIDFDFDESKVVGLVGSNICLWRRKEKKNIFSSQGVQFPRGSCMCYVDPEAVVGCEDGRARVFDMYGRKWARIIKMHDGPITCLSLSDDHLLIGGSSFGRISLSDLSSDQQVGTFKTNDSADLSTLCYNSSSKILFVGSRAGRASLWDLRMMKRVWEVRVSPNVLTSIQHMRDDTSILAIGGIDGVLRLVDPQNGNILSSCIMDESSRKLYRSQNHHQSKVTRKKGIRVLEDTRIDLMPRTSRPSINCLAVGMQKVVTTHADGYIRVWRFGK</sequence>
<dbReference type="PANTHER" id="PTHR44436:SF1">
    <property type="entry name" value="F-BOX_WD REPEAT-CONTAINING PROTEIN 2"/>
    <property type="match status" value="1"/>
</dbReference>
<feature type="domain" description="F-box" evidence="3">
    <location>
        <begin position="22"/>
        <end position="68"/>
    </location>
</feature>
<evidence type="ECO:0000313" key="5">
    <source>
        <dbReference type="Proteomes" id="UP001177003"/>
    </source>
</evidence>
<dbReference type="SUPFAM" id="SSF50978">
    <property type="entry name" value="WD40 repeat-like"/>
    <property type="match status" value="1"/>
</dbReference>
<dbReference type="Proteomes" id="UP001177003">
    <property type="component" value="Chromosome 7"/>
</dbReference>
<evidence type="ECO:0000256" key="2">
    <source>
        <dbReference type="ARBA" id="ARBA00022737"/>
    </source>
</evidence>
<dbReference type="InterPro" id="IPR042627">
    <property type="entry name" value="FBXW2"/>
</dbReference>
<proteinExistence type="predicted"/>
<dbReference type="Pfam" id="PF00400">
    <property type="entry name" value="WD40"/>
    <property type="match status" value="1"/>
</dbReference>
<dbReference type="InterPro" id="IPR001810">
    <property type="entry name" value="F-box_dom"/>
</dbReference>
<evidence type="ECO:0000259" key="3">
    <source>
        <dbReference type="PROSITE" id="PS50181"/>
    </source>
</evidence>
<organism evidence="4 5">
    <name type="scientific">Lactuca saligna</name>
    <name type="common">Willowleaf lettuce</name>
    <dbReference type="NCBI Taxonomy" id="75948"/>
    <lineage>
        <taxon>Eukaryota</taxon>
        <taxon>Viridiplantae</taxon>
        <taxon>Streptophyta</taxon>
        <taxon>Embryophyta</taxon>
        <taxon>Tracheophyta</taxon>
        <taxon>Spermatophyta</taxon>
        <taxon>Magnoliopsida</taxon>
        <taxon>eudicotyledons</taxon>
        <taxon>Gunneridae</taxon>
        <taxon>Pentapetalae</taxon>
        <taxon>asterids</taxon>
        <taxon>campanulids</taxon>
        <taxon>Asterales</taxon>
        <taxon>Asteraceae</taxon>
        <taxon>Cichorioideae</taxon>
        <taxon>Cichorieae</taxon>
        <taxon>Lactucinae</taxon>
        <taxon>Lactuca</taxon>
    </lineage>
</organism>
<dbReference type="InterPro" id="IPR015943">
    <property type="entry name" value="WD40/YVTN_repeat-like_dom_sf"/>
</dbReference>
<dbReference type="Pfam" id="PF00646">
    <property type="entry name" value="F-box"/>
    <property type="match status" value="1"/>
</dbReference>
<dbReference type="InterPro" id="IPR001680">
    <property type="entry name" value="WD40_rpt"/>
</dbReference>
<protein>
    <recommendedName>
        <fullName evidence="3">F-box domain-containing protein</fullName>
    </recommendedName>
</protein>
<accession>A0AA36EGZ6</accession>
<dbReference type="Gene3D" id="1.20.1280.50">
    <property type="match status" value="1"/>
</dbReference>
<keyword evidence="1" id="KW-0853">WD repeat</keyword>
<dbReference type="InterPro" id="IPR036047">
    <property type="entry name" value="F-box-like_dom_sf"/>
</dbReference>
<keyword evidence="5" id="KW-1185">Reference proteome</keyword>
<dbReference type="SUPFAM" id="SSF81383">
    <property type="entry name" value="F-box domain"/>
    <property type="match status" value="1"/>
</dbReference>
<keyword evidence="2" id="KW-0677">Repeat</keyword>